<gene>
    <name evidence="1" type="ORF">M472_05920</name>
</gene>
<dbReference type="eggNOG" id="COG3209">
    <property type="taxonomic scope" value="Bacteria"/>
</dbReference>
<dbReference type="PATRIC" id="fig|1346330.5.peg.2846"/>
<dbReference type="STRING" id="1346330.M472_05920"/>
<dbReference type="AlphaFoldDB" id="U2HS19"/>
<reference evidence="1 2" key="1">
    <citation type="journal article" date="2013" name="Genome Announc.">
        <title>The Draft Genome Sequence of Sphingomonas paucimobilis Strain HER1398 (Proteobacteria), Host to the Giant PAU Phage, Indicates That It Is a Member of the Genus Sphingobacterium (Bacteroidetes).</title>
        <authorList>
            <person name="White R.A.III."/>
            <person name="Suttle C.A."/>
        </authorList>
    </citation>
    <scope>NUCLEOTIDE SEQUENCE [LARGE SCALE GENOMIC DNA]</scope>
    <source>
        <strain evidence="1 2">HER1398</strain>
    </source>
</reference>
<evidence type="ECO:0000313" key="2">
    <source>
        <dbReference type="Proteomes" id="UP000016584"/>
    </source>
</evidence>
<name>U2HS19_9SPHI</name>
<accession>U2HS19</accession>
<proteinExistence type="predicted"/>
<dbReference type="Proteomes" id="UP000016584">
    <property type="component" value="Unassembled WGS sequence"/>
</dbReference>
<keyword evidence="2" id="KW-1185">Reference proteome</keyword>
<organism evidence="1 2">
    <name type="scientific">Sphingobacterium paucimobilis HER1398</name>
    <dbReference type="NCBI Taxonomy" id="1346330"/>
    <lineage>
        <taxon>Bacteria</taxon>
        <taxon>Pseudomonadati</taxon>
        <taxon>Bacteroidota</taxon>
        <taxon>Sphingobacteriia</taxon>
        <taxon>Sphingobacteriales</taxon>
        <taxon>Sphingobacteriaceae</taxon>
        <taxon>Sphingobacterium</taxon>
    </lineage>
</organism>
<comment type="caution">
    <text evidence="1">The sequence shown here is derived from an EMBL/GenBank/DDBJ whole genome shotgun (WGS) entry which is preliminary data.</text>
</comment>
<dbReference type="RefSeq" id="WP_021070997.1">
    <property type="nucleotide sequence ID" value="NZ_ATDL01000016.1"/>
</dbReference>
<dbReference type="EMBL" id="ATDL01000016">
    <property type="protein sequence ID" value="ERJ58302.1"/>
    <property type="molecule type" value="Genomic_DNA"/>
</dbReference>
<sequence length="380" mass="41717">GSNQLKYQDEKGTLHVLDLGTGSIAYNEKTNTLTYVDAKGITTDITLNKTDLTYNADNKTLNYKNSNGVVQTVMLGDIVRTNETLTVLDYLSGSNQLKYQDEKGTLHVLDLGTGSITYNEKTNTLTYVDAKGVATDITLNMTNLEYDPGENQLKYMNTSGHLQSVSLPNETVTTLKQDVLGLKYKNEKDTEVTAKIVSANEKNIIKVDKDFGALLTAQEIQFNQEKAIVSAGAGAKVDTKVKGNEVEYTVSIGEDIIKELKAAMPKFFYMPSIVMPTSKDQITDPSIITENGGVFTVRLYDSYKKQFSLSDPSSSVSSPDAAPTLPVLPADELDYYVTFYDKTVFTEVKLLQDGILTYKIAPNADVTLGSFMNVVFAVKP</sequence>
<protein>
    <submittedName>
        <fullName evidence="1">Uncharacterized protein</fullName>
    </submittedName>
</protein>
<feature type="non-terminal residue" evidence="1">
    <location>
        <position position="1"/>
    </location>
</feature>
<evidence type="ECO:0000313" key="1">
    <source>
        <dbReference type="EMBL" id="ERJ58302.1"/>
    </source>
</evidence>